<evidence type="ECO:0000313" key="3">
    <source>
        <dbReference type="Proteomes" id="UP001221898"/>
    </source>
</evidence>
<proteinExistence type="predicted"/>
<dbReference type="AlphaFoldDB" id="A0AAD7RFJ8"/>
<evidence type="ECO:0000313" key="2">
    <source>
        <dbReference type="EMBL" id="KAJ8379113.1"/>
    </source>
</evidence>
<name>A0AAD7RFJ8_9TELE</name>
<gene>
    <name evidence="2" type="ORF">AAFF_G00231180</name>
</gene>
<sequence>MPPKAEYIELKKSIDTLIEEVATVKEQQKTIMALVEQLDQTQADNLEKDKKIAILENRVADLEQYTRINDVIITGLSIKPRSYARAVTPENGGEPAELDVTSTERQVAAFMQSKDIQLDCNNIEACLPLPKRGTNGKPSVVLRFVNRKHKIALLKQGRKLKGTNVYMNDHLTKRNADIARKARELRREKKIQQAWTANCKVFIKLNGTPENTKVLVIRNIEELNEYDV</sequence>
<evidence type="ECO:0000256" key="1">
    <source>
        <dbReference type="SAM" id="Coils"/>
    </source>
</evidence>
<dbReference type="Proteomes" id="UP001221898">
    <property type="component" value="Unassembled WGS sequence"/>
</dbReference>
<comment type="caution">
    <text evidence="2">The sequence shown here is derived from an EMBL/GenBank/DDBJ whole genome shotgun (WGS) entry which is preliminary data.</text>
</comment>
<keyword evidence="3" id="KW-1185">Reference proteome</keyword>
<keyword evidence="1" id="KW-0175">Coiled coil</keyword>
<accession>A0AAD7RFJ8</accession>
<protein>
    <submittedName>
        <fullName evidence="2">Uncharacterized protein</fullName>
    </submittedName>
</protein>
<organism evidence="2 3">
    <name type="scientific">Aldrovandia affinis</name>
    <dbReference type="NCBI Taxonomy" id="143900"/>
    <lineage>
        <taxon>Eukaryota</taxon>
        <taxon>Metazoa</taxon>
        <taxon>Chordata</taxon>
        <taxon>Craniata</taxon>
        <taxon>Vertebrata</taxon>
        <taxon>Euteleostomi</taxon>
        <taxon>Actinopterygii</taxon>
        <taxon>Neopterygii</taxon>
        <taxon>Teleostei</taxon>
        <taxon>Notacanthiformes</taxon>
        <taxon>Halosauridae</taxon>
        <taxon>Aldrovandia</taxon>
    </lineage>
</organism>
<dbReference type="EMBL" id="JAINUG010000301">
    <property type="protein sequence ID" value="KAJ8379113.1"/>
    <property type="molecule type" value="Genomic_DNA"/>
</dbReference>
<feature type="coiled-coil region" evidence="1">
    <location>
        <begin position="7"/>
        <end position="58"/>
    </location>
</feature>
<reference evidence="2" key="1">
    <citation type="journal article" date="2023" name="Science">
        <title>Genome structures resolve the early diversification of teleost fishes.</title>
        <authorList>
            <person name="Parey E."/>
            <person name="Louis A."/>
            <person name="Montfort J."/>
            <person name="Bouchez O."/>
            <person name="Roques C."/>
            <person name="Iampietro C."/>
            <person name="Lluch J."/>
            <person name="Castinel A."/>
            <person name="Donnadieu C."/>
            <person name="Desvignes T."/>
            <person name="Floi Bucao C."/>
            <person name="Jouanno E."/>
            <person name="Wen M."/>
            <person name="Mejri S."/>
            <person name="Dirks R."/>
            <person name="Jansen H."/>
            <person name="Henkel C."/>
            <person name="Chen W.J."/>
            <person name="Zahm M."/>
            <person name="Cabau C."/>
            <person name="Klopp C."/>
            <person name="Thompson A.W."/>
            <person name="Robinson-Rechavi M."/>
            <person name="Braasch I."/>
            <person name="Lecointre G."/>
            <person name="Bobe J."/>
            <person name="Postlethwait J.H."/>
            <person name="Berthelot C."/>
            <person name="Roest Crollius H."/>
            <person name="Guiguen Y."/>
        </authorList>
    </citation>
    <scope>NUCLEOTIDE SEQUENCE</scope>
    <source>
        <strain evidence="2">NC1722</strain>
    </source>
</reference>